<dbReference type="InterPro" id="IPR029062">
    <property type="entry name" value="Class_I_gatase-like"/>
</dbReference>
<dbReference type="PROSITE" id="PS01124">
    <property type="entry name" value="HTH_ARAC_FAMILY_2"/>
    <property type="match status" value="1"/>
</dbReference>
<dbReference type="RefSeq" id="WP_264386099.1">
    <property type="nucleotide sequence ID" value="NZ_CP074352.1"/>
</dbReference>
<evidence type="ECO:0000313" key="5">
    <source>
        <dbReference type="EMBL" id="UYU33677.1"/>
    </source>
</evidence>
<evidence type="ECO:0000256" key="2">
    <source>
        <dbReference type="ARBA" id="ARBA00023125"/>
    </source>
</evidence>
<keyword evidence="3" id="KW-0804">Transcription</keyword>
<dbReference type="PANTHER" id="PTHR43130">
    <property type="entry name" value="ARAC-FAMILY TRANSCRIPTIONAL REGULATOR"/>
    <property type="match status" value="1"/>
</dbReference>
<reference evidence="5 6" key="1">
    <citation type="submission" date="2021-05" db="EMBL/GenBank/DDBJ databases">
        <title>Isolation, identification, and the growth promoting effects of Pantoea dispersa strain YSD J2 from the aboveground leaves of Cyperus esculentus L.Var. Sativus.</title>
        <authorList>
            <person name="Wang S."/>
            <person name="Tang X.M."/>
            <person name="Huang Y.N."/>
        </authorList>
    </citation>
    <scope>NUCLEOTIDE SEQUENCE [LARGE SCALE GENOMIC DNA]</scope>
    <source>
        <strain evidence="6">YSD YN2</strain>
    </source>
</reference>
<organism evidence="5 6">
    <name type="scientific">Siccibacter colletis</name>
    <dbReference type="NCBI Taxonomy" id="1505757"/>
    <lineage>
        <taxon>Bacteria</taxon>
        <taxon>Pseudomonadati</taxon>
        <taxon>Pseudomonadota</taxon>
        <taxon>Gammaproteobacteria</taxon>
        <taxon>Enterobacterales</taxon>
        <taxon>Enterobacteriaceae</taxon>
        <taxon>Siccibacter</taxon>
    </lineage>
</organism>
<dbReference type="Gene3D" id="1.10.10.60">
    <property type="entry name" value="Homeodomain-like"/>
    <property type="match status" value="2"/>
</dbReference>
<dbReference type="SMART" id="SM00342">
    <property type="entry name" value="HTH_ARAC"/>
    <property type="match status" value="1"/>
</dbReference>
<dbReference type="SUPFAM" id="SSF52317">
    <property type="entry name" value="Class I glutamine amidotransferase-like"/>
    <property type="match status" value="1"/>
</dbReference>
<feature type="domain" description="HTH araC/xylS-type" evidence="4">
    <location>
        <begin position="214"/>
        <end position="312"/>
    </location>
</feature>
<dbReference type="Pfam" id="PF01965">
    <property type="entry name" value="DJ-1_PfpI"/>
    <property type="match status" value="1"/>
</dbReference>
<keyword evidence="6" id="KW-1185">Reference proteome</keyword>
<keyword evidence="2" id="KW-0238">DNA-binding</keyword>
<dbReference type="SUPFAM" id="SSF46689">
    <property type="entry name" value="Homeodomain-like"/>
    <property type="match status" value="2"/>
</dbReference>
<protein>
    <submittedName>
        <fullName evidence="5">Helix-turn-helix domain-containing protein</fullName>
    </submittedName>
</protein>
<dbReference type="InterPro" id="IPR018060">
    <property type="entry name" value="HTH_AraC"/>
</dbReference>
<sequence length="320" mass="35749">MPALSVAVVATPGFSPFHFSVPCTLFGLMMPEPDRYRLSLCAETPGVVDSGNGMLVQVEHGLEQIAQADVVIVPFWHHPEQKPSQALLDAIAAAWERGAEVVGLCLGTYVLAWAGLLNHHRAATHWEYERDFSLRFPEVQLDTNALYIDDDRLITSAGTAAGIDCCLYLVRKHYGSALANRVARRMVMPPYREGGQAQFIERPVPESTRDAHINQLLDYLRRNLHLTHDLDTLARTVSMSRRTFTRHFQKATGMSVGDWLTAERLQRSQELLETTDRSVEAVAELAGFQSPVSFRQSFKTQFGVSPSEWRKTFRGAAPGI</sequence>
<name>A0ABY6JJ53_9ENTR</name>
<dbReference type="InterPro" id="IPR002818">
    <property type="entry name" value="DJ-1/PfpI"/>
</dbReference>
<keyword evidence="1" id="KW-0805">Transcription regulation</keyword>
<evidence type="ECO:0000256" key="3">
    <source>
        <dbReference type="ARBA" id="ARBA00023163"/>
    </source>
</evidence>
<dbReference type="EMBL" id="CP074352">
    <property type="protein sequence ID" value="UYU33677.1"/>
    <property type="molecule type" value="Genomic_DNA"/>
</dbReference>
<proteinExistence type="predicted"/>
<dbReference type="InterPro" id="IPR018062">
    <property type="entry name" value="HTH_AraC-typ_CS"/>
</dbReference>
<evidence type="ECO:0000259" key="4">
    <source>
        <dbReference type="PROSITE" id="PS01124"/>
    </source>
</evidence>
<dbReference type="CDD" id="cd03137">
    <property type="entry name" value="GATase1_AraC_1"/>
    <property type="match status" value="1"/>
</dbReference>
<dbReference type="PANTHER" id="PTHR43130:SF3">
    <property type="entry name" value="HTH-TYPE TRANSCRIPTIONAL REGULATOR RV1931C"/>
    <property type="match status" value="1"/>
</dbReference>
<gene>
    <name evidence="5" type="ORF">KFZ77_09300</name>
</gene>
<evidence type="ECO:0000256" key="1">
    <source>
        <dbReference type="ARBA" id="ARBA00023015"/>
    </source>
</evidence>
<evidence type="ECO:0000313" key="6">
    <source>
        <dbReference type="Proteomes" id="UP001156318"/>
    </source>
</evidence>
<dbReference type="InterPro" id="IPR052158">
    <property type="entry name" value="INH-QAR"/>
</dbReference>
<dbReference type="Proteomes" id="UP001156318">
    <property type="component" value="Chromosome"/>
</dbReference>
<accession>A0ABY6JJ53</accession>
<dbReference type="Gene3D" id="3.40.50.880">
    <property type="match status" value="1"/>
</dbReference>
<dbReference type="Pfam" id="PF12833">
    <property type="entry name" value="HTH_18"/>
    <property type="match status" value="1"/>
</dbReference>
<dbReference type="InterPro" id="IPR009057">
    <property type="entry name" value="Homeodomain-like_sf"/>
</dbReference>
<dbReference type="PROSITE" id="PS00041">
    <property type="entry name" value="HTH_ARAC_FAMILY_1"/>
    <property type="match status" value="1"/>
</dbReference>